<dbReference type="Proteomes" id="UP000247498">
    <property type="component" value="Unassembled WGS sequence"/>
</dbReference>
<dbReference type="InParanoid" id="A0A2V0PG24"/>
<evidence type="ECO:0000313" key="3">
    <source>
        <dbReference type="Proteomes" id="UP000247498"/>
    </source>
</evidence>
<comment type="caution">
    <text evidence="2">The sequence shown here is derived from an EMBL/GenBank/DDBJ whole genome shotgun (WGS) entry which is preliminary data.</text>
</comment>
<name>A0A2V0PG24_9CHLO</name>
<sequence>MAQGDLEWAIELAERAAEGAPCGPGPAGPDAAAVYSAVAALTQELRYAPFVSRNALRAAKALAGLLASRHGASAAAALVDFGGTLVALAELVAGAAAAARHRRLTPALADGADAHGFAMRAMITPAMGDEQGQLLKRTVLAGVHAAGALNSLIALDPAGDDPDLSLRPRLAAGGVARVLLDGARVPGDLQLLAGFRQACLFTLASLACSRDARVALFLDGCLPLLTLAAQEGGDAAEAARAALGHLSAAGIAGAGLPPALAISPKVGLAVSRRAARAVRLLGARLEEGDVSEQPSDWPAAPALAVALAGRAAAGRKAQAAAAAAAAAPAATKRARPDGGQPERPPSQQSGGGGGKKSSGRDGNRPAGGKGDGSLHHTGEAGEWAGLTLLPLLVPALRAAPRRALRASLE</sequence>
<keyword evidence="3" id="KW-1185">Reference proteome</keyword>
<proteinExistence type="predicted"/>
<accession>A0A2V0PG24</accession>
<gene>
    <name evidence="2" type="ORF">Rsub_11177</name>
</gene>
<organism evidence="2 3">
    <name type="scientific">Raphidocelis subcapitata</name>
    <dbReference type="NCBI Taxonomy" id="307507"/>
    <lineage>
        <taxon>Eukaryota</taxon>
        <taxon>Viridiplantae</taxon>
        <taxon>Chlorophyta</taxon>
        <taxon>core chlorophytes</taxon>
        <taxon>Chlorophyceae</taxon>
        <taxon>CS clade</taxon>
        <taxon>Sphaeropleales</taxon>
        <taxon>Selenastraceae</taxon>
        <taxon>Raphidocelis</taxon>
    </lineage>
</organism>
<evidence type="ECO:0000313" key="2">
    <source>
        <dbReference type="EMBL" id="GBF98771.1"/>
    </source>
</evidence>
<reference evidence="2 3" key="1">
    <citation type="journal article" date="2018" name="Sci. Rep.">
        <title>Raphidocelis subcapitata (=Pseudokirchneriella subcapitata) provides an insight into genome evolution and environmental adaptations in the Sphaeropleales.</title>
        <authorList>
            <person name="Suzuki S."/>
            <person name="Yamaguchi H."/>
            <person name="Nakajima N."/>
            <person name="Kawachi M."/>
        </authorList>
    </citation>
    <scope>NUCLEOTIDE SEQUENCE [LARGE SCALE GENOMIC DNA]</scope>
    <source>
        <strain evidence="2 3">NIES-35</strain>
    </source>
</reference>
<evidence type="ECO:0000256" key="1">
    <source>
        <dbReference type="SAM" id="MobiDB-lite"/>
    </source>
</evidence>
<dbReference type="AlphaFoldDB" id="A0A2V0PG24"/>
<dbReference type="EMBL" id="BDRX01000134">
    <property type="protein sequence ID" value="GBF98771.1"/>
    <property type="molecule type" value="Genomic_DNA"/>
</dbReference>
<feature type="compositionally biased region" description="Low complexity" evidence="1">
    <location>
        <begin position="338"/>
        <end position="348"/>
    </location>
</feature>
<protein>
    <submittedName>
        <fullName evidence="2">Uncharacterized protein</fullName>
    </submittedName>
</protein>
<feature type="region of interest" description="Disordered" evidence="1">
    <location>
        <begin position="327"/>
        <end position="378"/>
    </location>
</feature>